<evidence type="ECO:0000313" key="1">
    <source>
        <dbReference type="EMBL" id="DAE27383.1"/>
    </source>
</evidence>
<proteinExistence type="predicted"/>
<reference evidence="1" key="1">
    <citation type="journal article" date="2021" name="Proc. Natl. Acad. Sci. U.S.A.">
        <title>A Catalog of Tens of Thousands of Viruses from Human Metagenomes Reveals Hidden Associations with Chronic Diseases.</title>
        <authorList>
            <person name="Tisza M.J."/>
            <person name="Buck C.B."/>
        </authorList>
    </citation>
    <scope>NUCLEOTIDE SEQUENCE</scope>
    <source>
        <strain evidence="1">CtfPt13</strain>
    </source>
</reference>
<sequence length="50" mass="5752">MDSTPYNKLPLYDAGSVADLRDAYNRAMQLIDKKLHQLDVQIQIHHPEGM</sequence>
<dbReference type="EMBL" id="BK015836">
    <property type="protein sequence ID" value="DAE27383.1"/>
    <property type="molecule type" value="Genomic_DNA"/>
</dbReference>
<protein>
    <submittedName>
        <fullName evidence="1">Uncharacterized protein</fullName>
    </submittedName>
</protein>
<accession>A0A8S5R7N0</accession>
<name>A0A8S5R7N0_9VIRU</name>
<organism evidence="1">
    <name type="scientific">virus sp. ctfPt13</name>
    <dbReference type="NCBI Taxonomy" id="2826811"/>
    <lineage>
        <taxon>Viruses</taxon>
    </lineage>
</organism>